<evidence type="ECO:0000256" key="11">
    <source>
        <dbReference type="ARBA" id="ARBA00023136"/>
    </source>
</evidence>
<dbReference type="RefSeq" id="WP_125558614.1">
    <property type="nucleotide sequence ID" value="NZ_RBVX01000024.1"/>
</dbReference>
<evidence type="ECO:0000256" key="9">
    <source>
        <dbReference type="ARBA" id="ARBA00022989"/>
    </source>
</evidence>
<evidence type="ECO:0000256" key="5">
    <source>
        <dbReference type="ARBA" id="ARBA00022692"/>
    </source>
</evidence>
<evidence type="ECO:0000256" key="3">
    <source>
        <dbReference type="ARBA" id="ARBA00022553"/>
    </source>
</evidence>
<keyword evidence="10" id="KW-0902">Two-component regulatory system</keyword>
<dbReference type="Gene3D" id="3.30.450.20">
    <property type="entry name" value="PAS domain"/>
    <property type="match status" value="1"/>
</dbReference>
<dbReference type="EMBL" id="RBVX01000024">
    <property type="protein sequence ID" value="RSL31479.1"/>
    <property type="molecule type" value="Genomic_DNA"/>
</dbReference>
<dbReference type="InterPro" id="IPR050640">
    <property type="entry name" value="Bact_2-comp_sensor_kinase"/>
</dbReference>
<dbReference type="OrthoDB" id="9776552at2"/>
<dbReference type="AlphaFoldDB" id="A0A428MZM3"/>
<evidence type="ECO:0000313" key="15">
    <source>
        <dbReference type="Proteomes" id="UP000275076"/>
    </source>
</evidence>
<dbReference type="Pfam" id="PF00672">
    <property type="entry name" value="HAMP"/>
    <property type="match status" value="1"/>
</dbReference>
<evidence type="ECO:0000256" key="12">
    <source>
        <dbReference type="SAM" id="Phobius"/>
    </source>
</evidence>
<dbReference type="Pfam" id="PF02743">
    <property type="entry name" value="dCache_1"/>
    <property type="match status" value="1"/>
</dbReference>
<dbReference type="GO" id="GO:0005524">
    <property type="term" value="F:ATP binding"/>
    <property type="evidence" value="ECO:0007669"/>
    <property type="project" value="UniProtKB-KW"/>
</dbReference>
<keyword evidence="6" id="KW-0547">Nucleotide-binding</keyword>
<dbReference type="Gene3D" id="3.30.565.10">
    <property type="entry name" value="Histidine kinase-like ATPase, C-terminal domain"/>
    <property type="match status" value="1"/>
</dbReference>
<keyword evidence="11 12" id="KW-0472">Membrane</keyword>
<dbReference type="SMART" id="SM00304">
    <property type="entry name" value="HAMP"/>
    <property type="match status" value="1"/>
</dbReference>
<dbReference type="Gene3D" id="1.10.8.500">
    <property type="entry name" value="HAMP domain in histidine kinase"/>
    <property type="match status" value="1"/>
</dbReference>
<evidence type="ECO:0000256" key="6">
    <source>
        <dbReference type="ARBA" id="ARBA00022741"/>
    </source>
</evidence>
<keyword evidence="15" id="KW-1185">Reference proteome</keyword>
<evidence type="ECO:0000256" key="2">
    <source>
        <dbReference type="ARBA" id="ARBA00022475"/>
    </source>
</evidence>
<dbReference type="PANTHER" id="PTHR34220:SF11">
    <property type="entry name" value="SENSOR PROTEIN KINASE HPTS"/>
    <property type="match status" value="1"/>
</dbReference>
<dbReference type="InterPro" id="IPR010559">
    <property type="entry name" value="Sig_transdc_His_kin_internal"/>
</dbReference>
<evidence type="ECO:0000259" key="13">
    <source>
        <dbReference type="PROSITE" id="PS50885"/>
    </source>
</evidence>
<dbReference type="GO" id="GO:0000155">
    <property type="term" value="F:phosphorelay sensor kinase activity"/>
    <property type="evidence" value="ECO:0007669"/>
    <property type="project" value="InterPro"/>
</dbReference>
<reference evidence="14 15" key="1">
    <citation type="submission" date="2018-10" db="EMBL/GenBank/DDBJ databases">
        <title>Draft genome sequence of Bacillus salarius IM0101, isolated from a hypersaline soil in Inner Mongolia, China.</title>
        <authorList>
            <person name="Yamprayoonswat W."/>
            <person name="Boonvisut S."/>
            <person name="Jumpathong W."/>
            <person name="Sittihan S."/>
            <person name="Ruangsuj P."/>
            <person name="Wanthongcharoen S."/>
            <person name="Thongpramul N."/>
            <person name="Pimmason S."/>
            <person name="Yu B."/>
            <person name="Yasawong M."/>
        </authorList>
    </citation>
    <scope>NUCLEOTIDE SEQUENCE [LARGE SCALE GENOMIC DNA]</scope>
    <source>
        <strain evidence="14 15">IM0101</strain>
    </source>
</reference>
<keyword evidence="4" id="KW-0808">Transferase</keyword>
<dbReference type="InterPro" id="IPR033479">
    <property type="entry name" value="dCache_1"/>
</dbReference>
<organism evidence="14 15">
    <name type="scientific">Salibacterium salarium</name>
    <dbReference type="NCBI Taxonomy" id="284579"/>
    <lineage>
        <taxon>Bacteria</taxon>
        <taxon>Bacillati</taxon>
        <taxon>Bacillota</taxon>
        <taxon>Bacilli</taxon>
        <taxon>Bacillales</taxon>
        <taxon>Bacillaceae</taxon>
    </lineage>
</organism>
<keyword evidence="3" id="KW-0597">Phosphoprotein</keyword>
<dbReference type="PANTHER" id="PTHR34220">
    <property type="entry name" value="SENSOR HISTIDINE KINASE YPDA"/>
    <property type="match status" value="1"/>
</dbReference>
<evidence type="ECO:0000256" key="4">
    <source>
        <dbReference type="ARBA" id="ARBA00022679"/>
    </source>
</evidence>
<evidence type="ECO:0000256" key="8">
    <source>
        <dbReference type="ARBA" id="ARBA00022840"/>
    </source>
</evidence>
<keyword evidence="8" id="KW-0067">ATP-binding</keyword>
<evidence type="ECO:0000256" key="7">
    <source>
        <dbReference type="ARBA" id="ARBA00022777"/>
    </source>
</evidence>
<feature type="transmembrane region" description="Helical" evidence="12">
    <location>
        <begin position="289"/>
        <end position="312"/>
    </location>
</feature>
<gene>
    <name evidence="14" type="ORF">D7Z54_20810</name>
</gene>
<dbReference type="InterPro" id="IPR036890">
    <property type="entry name" value="HATPase_C_sf"/>
</dbReference>
<dbReference type="PROSITE" id="PS50885">
    <property type="entry name" value="HAMP"/>
    <property type="match status" value="1"/>
</dbReference>
<keyword evidence="9 12" id="KW-1133">Transmembrane helix</keyword>
<dbReference type="Proteomes" id="UP000275076">
    <property type="component" value="Unassembled WGS sequence"/>
</dbReference>
<feature type="transmembrane region" description="Helical" evidence="12">
    <location>
        <begin position="7"/>
        <end position="30"/>
    </location>
</feature>
<evidence type="ECO:0000256" key="10">
    <source>
        <dbReference type="ARBA" id="ARBA00023012"/>
    </source>
</evidence>
<comment type="subcellular location">
    <subcellularLocation>
        <location evidence="1">Cell membrane</location>
        <topology evidence="1">Multi-pass membrane protein</topology>
    </subcellularLocation>
</comment>
<accession>A0A428MZM3</accession>
<protein>
    <submittedName>
        <fullName evidence="14">Sensor histidine kinase</fullName>
    </submittedName>
</protein>
<dbReference type="GO" id="GO:0005886">
    <property type="term" value="C:plasma membrane"/>
    <property type="evidence" value="ECO:0007669"/>
    <property type="project" value="UniProtKB-SubCell"/>
</dbReference>
<dbReference type="SUPFAM" id="SSF55874">
    <property type="entry name" value="ATPase domain of HSP90 chaperone/DNA topoisomerase II/histidine kinase"/>
    <property type="match status" value="1"/>
</dbReference>
<keyword evidence="5 12" id="KW-0812">Transmembrane</keyword>
<comment type="caution">
    <text evidence="14">The sequence shown here is derived from an EMBL/GenBank/DDBJ whole genome shotgun (WGS) entry which is preliminary data.</text>
</comment>
<dbReference type="SUPFAM" id="SSF158472">
    <property type="entry name" value="HAMP domain-like"/>
    <property type="match status" value="1"/>
</dbReference>
<feature type="domain" description="HAMP" evidence="13">
    <location>
        <begin position="312"/>
        <end position="364"/>
    </location>
</feature>
<dbReference type="InterPro" id="IPR003660">
    <property type="entry name" value="HAMP_dom"/>
</dbReference>
<proteinExistence type="predicted"/>
<name>A0A428MZM3_9BACI</name>
<evidence type="ECO:0000256" key="1">
    <source>
        <dbReference type="ARBA" id="ARBA00004651"/>
    </source>
</evidence>
<dbReference type="Pfam" id="PF06580">
    <property type="entry name" value="His_kinase"/>
    <property type="match status" value="1"/>
</dbReference>
<dbReference type="CDD" id="cd06225">
    <property type="entry name" value="HAMP"/>
    <property type="match status" value="1"/>
</dbReference>
<keyword evidence="7 14" id="KW-0418">Kinase</keyword>
<keyword evidence="2" id="KW-1003">Cell membrane</keyword>
<evidence type="ECO:0000313" key="14">
    <source>
        <dbReference type="EMBL" id="RSL31479.1"/>
    </source>
</evidence>
<sequence length="586" mass="67565">MKSIQSRLLLMLLIFIILPYFLSVFLIYIYTKNSVEQHELENSREQIQESSIEIEQYFDEMINLPYILYRDPDLFRIFNNEADDSAYLENSLENYYLMRNEIRQVRLYMDQGEESFAVYNGMVSARKSTPDFLQQGSIKQLYHSNAKYVIESPHPIENYNNAAIVPQSDNTMVMTFHHKIVDVLTNDFLGILTTDIDLDTYGQITNNLIQEDEETVLLVDENEDVIYANDHELIGKSVPSDLQEQMKTTEDSTGDDIILSRTLSGPLHQWKLVKITPSKAIFQEVRETAYTNILVGICVGILGVIMISMITYKITHPIKRLSQKVSTIEGGDVDVPFDNSRQDEIGYLEKHMKDMMDRINLHIDREYKLEIENKENQFRALKSQVNPHFLFNALQSIGAVALRSKAPNVYQLVTSLSKMMRYSMQANEWVLVQDEVNYIESYLMLQKERFRNNVNYSINLNETILNMTIPSMLLQPLVENFFKHCYEEGFYEAHLTIRGEIKGGSLHLVVENDGSSLTDKELQSLRNNIYTAPYEGAYSAKHIGLKNIHDRLVLNYGQSAGLEVDTNHGQGFLVKISIPLESDHAH</sequence>